<evidence type="ECO:0000256" key="1">
    <source>
        <dbReference type="SAM" id="Phobius"/>
    </source>
</evidence>
<keyword evidence="1" id="KW-1133">Transmembrane helix</keyword>
<evidence type="ECO:0000313" key="2">
    <source>
        <dbReference type="EMBL" id="TDD71448.1"/>
    </source>
</evidence>
<dbReference type="AlphaFoldDB" id="A0A4R5AFS7"/>
<evidence type="ECO:0000313" key="3">
    <source>
        <dbReference type="Proteomes" id="UP000294513"/>
    </source>
</evidence>
<dbReference type="EMBL" id="SMKU01000289">
    <property type="protein sequence ID" value="TDD71448.1"/>
    <property type="molecule type" value="Genomic_DNA"/>
</dbReference>
<dbReference type="Proteomes" id="UP000294513">
    <property type="component" value="Unassembled WGS sequence"/>
</dbReference>
<reference evidence="2 3" key="1">
    <citation type="submission" date="2019-03" db="EMBL/GenBank/DDBJ databases">
        <title>Draft genome sequences of novel Actinobacteria.</title>
        <authorList>
            <person name="Sahin N."/>
            <person name="Ay H."/>
            <person name="Saygin H."/>
        </authorList>
    </citation>
    <scope>NUCLEOTIDE SEQUENCE [LARGE SCALE GENOMIC DNA]</scope>
    <source>
        <strain evidence="2 3">H3C3</strain>
    </source>
</reference>
<dbReference type="RefSeq" id="WP_207945040.1">
    <property type="nucleotide sequence ID" value="NZ_SMKU01000289.1"/>
</dbReference>
<organism evidence="2 3">
    <name type="scientific">Actinomadura rubrisoli</name>
    <dbReference type="NCBI Taxonomy" id="2530368"/>
    <lineage>
        <taxon>Bacteria</taxon>
        <taxon>Bacillati</taxon>
        <taxon>Actinomycetota</taxon>
        <taxon>Actinomycetes</taxon>
        <taxon>Streptosporangiales</taxon>
        <taxon>Thermomonosporaceae</taxon>
        <taxon>Actinomadura</taxon>
    </lineage>
</organism>
<protein>
    <submittedName>
        <fullName evidence="2">Uncharacterized protein</fullName>
    </submittedName>
</protein>
<proteinExistence type="predicted"/>
<keyword evidence="1" id="KW-0472">Membrane</keyword>
<comment type="caution">
    <text evidence="2">The sequence shown here is derived from an EMBL/GenBank/DDBJ whole genome shotgun (WGS) entry which is preliminary data.</text>
</comment>
<accession>A0A4R5AFS7</accession>
<feature type="transmembrane region" description="Helical" evidence="1">
    <location>
        <begin position="115"/>
        <end position="139"/>
    </location>
</feature>
<sequence length="160" mass="15932">MMVSGTTLRRRHGLAGLLVALFVVAGLVFSYGLGHAPPARWCTEHAVSAPASTPADVAAATGHKRGSVLGSAASAAPTAPVASAGLPGPAAAMAPLLHRLPDVSMGTRTMPVPHGPAHACLCLAVLFALFVLGLLAGGLGRAFLRLPARTGWAPTVPPGG</sequence>
<keyword evidence="1" id="KW-0812">Transmembrane</keyword>
<keyword evidence="3" id="KW-1185">Reference proteome</keyword>
<gene>
    <name evidence="2" type="ORF">E1298_35845</name>
</gene>
<name>A0A4R5AFS7_9ACTN</name>
<feature type="non-terminal residue" evidence="2">
    <location>
        <position position="160"/>
    </location>
</feature>